<dbReference type="AlphaFoldDB" id="A0A238KX20"/>
<evidence type="ECO:0000313" key="3">
    <source>
        <dbReference type="Proteomes" id="UP000202922"/>
    </source>
</evidence>
<evidence type="ECO:0000256" key="1">
    <source>
        <dbReference type="SAM" id="Phobius"/>
    </source>
</evidence>
<feature type="transmembrane region" description="Helical" evidence="1">
    <location>
        <begin position="169"/>
        <end position="185"/>
    </location>
</feature>
<feature type="transmembrane region" description="Helical" evidence="1">
    <location>
        <begin position="316"/>
        <end position="335"/>
    </location>
</feature>
<proteinExistence type="predicted"/>
<feature type="transmembrane region" description="Helical" evidence="1">
    <location>
        <begin position="341"/>
        <end position="360"/>
    </location>
</feature>
<keyword evidence="1" id="KW-0472">Membrane</keyword>
<sequence>MTRSDKSRLPRPGEGSLVTIAAFAGILLLIIYGRIMGYGIRKDEMMYVPPAKLMPDMSIYGDFFYNHVPYSAWMFHWVYELVGGGNVLYAARLTVFAGWVLLAISVILIMWRMTRSRAVVLFSVVLILGNDLLLSTPGMAGSNNFLPLPFAFLGLGLFLTETLSHKQRFLILVLSGICLSVAAGIKASAVVFIPPIAIGAFFLPTRISFGRRLFRVVLPLALGGAIGAVPLFYYLNSNPDLFLAHVIEFHTGPHVDYWKANKALEPGLALGLAGKTQLAYQLWFTGTNLLLAFAAVFFTFLVFIQRRRIHSPKSTETGQIIVVLTTTALTLWISFVPTPAFPQYFVLPIISLILLLGILYRQFGPQRKIMVPPALGAATLLILVSALPRYAPGTATFIDPRTTEHAKVAASAELIRQRLTKLGLEEGKVATLMPIYPVQAGLKVYPEFATGQFAYRIVPFTDPELLKQYRAVGPDGLSKFFSADPPSAFLLGYEPLLEAPLLNFAENKGYRRINDMTIPNRYGEGFLYVREPADSN</sequence>
<feature type="transmembrane region" description="Helical" evidence="1">
    <location>
        <begin position="91"/>
        <end position="111"/>
    </location>
</feature>
<feature type="transmembrane region" description="Helical" evidence="1">
    <location>
        <begin position="282"/>
        <end position="304"/>
    </location>
</feature>
<feature type="transmembrane region" description="Helical" evidence="1">
    <location>
        <begin position="216"/>
        <end position="235"/>
    </location>
</feature>
<gene>
    <name evidence="2" type="ORF">COL8621_03393</name>
</gene>
<feature type="transmembrane region" description="Helical" evidence="1">
    <location>
        <begin position="118"/>
        <end position="139"/>
    </location>
</feature>
<accession>A0A238KX20</accession>
<evidence type="ECO:0008006" key="4">
    <source>
        <dbReference type="Google" id="ProtNLM"/>
    </source>
</evidence>
<dbReference type="Proteomes" id="UP000202922">
    <property type="component" value="Unassembled WGS sequence"/>
</dbReference>
<dbReference type="EMBL" id="FXYE01000002">
    <property type="protein sequence ID" value="SMX47267.1"/>
    <property type="molecule type" value="Genomic_DNA"/>
</dbReference>
<name>A0A238KX20_9RHOB</name>
<protein>
    <recommendedName>
        <fullName evidence="4">Glycosyltransferase RgtA/B/C/D-like domain-containing protein</fullName>
    </recommendedName>
</protein>
<keyword evidence="3" id="KW-1185">Reference proteome</keyword>
<feature type="transmembrane region" description="Helical" evidence="1">
    <location>
        <begin position="59"/>
        <end position="79"/>
    </location>
</feature>
<dbReference type="OrthoDB" id="7463529at2"/>
<keyword evidence="1" id="KW-0812">Transmembrane</keyword>
<feature type="transmembrane region" description="Helical" evidence="1">
    <location>
        <begin position="372"/>
        <end position="391"/>
    </location>
</feature>
<organism evidence="2 3">
    <name type="scientific">Actibacterium lipolyticum</name>
    <dbReference type="NCBI Taxonomy" id="1524263"/>
    <lineage>
        <taxon>Bacteria</taxon>
        <taxon>Pseudomonadati</taxon>
        <taxon>Pseudomonadota</taxon>
        <taxon>Alphaproteobacteria</taxon>
        <taxon>Rhodobacterales</taxon>
        <taxon>Roseobacteraceae</taxon>
        <taxon>Actibacterium</taxon>
    </lineage>
</organism>
<dbReference type="RefSeq" id="WP_093968409.1">
    <property type="nucleotide sequence ID" value="NZ_FXYE01000002.1"/>
</dbReference>
<keyword evidence="1" id="KW-1133">Transmembrane helix</keyword>
<evidence type="ECO:0000313" key="2">
    <source>
        <dbReference type="EMBL" id="SMX47267.1"/>
    </source>
</evidence>
<feature type="transmembrane region" description="Helical" evidence="1">
    <location>
        <begin position="20"/>
        <end position="38"/>
    </location>
</feature>
<reference evidence="3" key="1">
    <citation type="submission" date="2017-05" db="EMBL/GenBank/DDBJ databases">
        <authorList>
            <person name="Rodrigo-Torres L."/>
            <person name="Arahal R. D."/>
            <person name="Lucena T."/>
        </authorList>
    </citation>
    <scope>NUCLEOTIDE SEQUENCE [LARGE SCALE GENOMIC DNA]</scope>
    <source>
        <strain evidence="3">CECT 8621</strain>
    </source>
</reference>